<feature type="DNA-binding region" description="H-T-H motif" evidence="2">
    <location>
        <begin position="25"/>
        <end position="44"/>
    </location>
</feature>
<evidence type="ECO:0000256" key="1">
    <source>
        <dbReference type="ARBA" id="ARBA00023125"/>
    </source>
</evidence>
<dbReference type="HOGENOM" id="CLU_069356_27_3_9"/>
<dbReference type="Pfam" id="PF00440">
    <property type="entry name" value="TetR_N"/>
    <property type="match status" value="1"/>
</dbReference>
<proteinExistence type="predicted"/>
<sequence>MDQTGQNIIDAAMELVVERGYTATTTKDIAKRAGVNECTIFRKFKGKKEIVLQAMEQKRWHPDLEPEDFKNETGNLTEDLCQFARIYMKKVTPEFVKLSLGLRTPELAEDTREGILAIPLVFKTGVMEYLRKMYDKGKLISDDYENMAMMFLSLNFGFVFFKASFGGGLTEMEADEYIVKMVDAFIHGVTK</sequence>
<dbReference type="EMBL" id="AGYR01000091">
    <property type="protein sequence ID" value="ENZ04494.1"/>
    <property type="molecule type" value="Genomic_DNA"/>
</dbReference>
<dbReference type="GO" id="GO:0003700">
    <property type="term" value="F:DNA-binding transcription factor activity"/>
    <property type="evidence" value="ECO:0007669"/>
    <property type="project" value="TreeGrafter"/>
</dbReference>
<dbReference type="PANTHER" id="PTHR30055:SF226">
    <property type="entry name" value="HTH-TYPE TRANSCRIPTIONAL REGULATOR PKSA"/>
    <property type="match status" value="1"/>
</dbReference>
<evidence type="ECO:0000256" key="2">
    <source>
        <dbReference type="PROSITE-ProRule" id="PRU00335"/>
    </source>
</evidence>
<dbReference type="Gene3D" id="1.10.10.60">
    <property type="entry name" value="Homeodomain-like"/>
    <property type="match status" value="1"/>
</dbReference>
<name>A0A0E2H183_9FIRM</name>
<dbReference type="Pfam" id="PF14246">
    <property type="entry name" value="TetR_C_7"/>
    <property type="match status" value="1"/>
</dbReference>
<dbReference type="RefSeq" id="WP_002586580.1">
    <property type="nucleotide sequence ID" value="NZ_KB851010.1"/>
</dbReference>
<gene>
    <name evidence="4" type="ORF">HMPREF1090_05883</name>
</gene>
<dbReference type="PANTHER" id="PTHR30055">
    <property type="entry name" value="HTH-TYPE TRANSCRIPTIONAL REGULATOR RUTR"/>
    <property type="match status" value="1"/>
</dbReference>
<dbReference type="AlphaFoldDB" id="A0A0E2H183"/>
<comment type="caution">
    <text evidence="4">The sequence shown here is derived from an EMBL/GenBank/DDBJ whole genome shotgun (WGS) entry which is preliminary data.</text>
</comment>
<evidence type="ECO:0000313" key="4">
    <source>
        <dbReference type="EMBL" id="ENZ04494.1"/>
    </source>
</evidence>
<accession>A0A0E2H183</accession>
<dbReference type="GeneID" id="57961895"/>
<reference evidence="4 5" key="1">
    <citation type="submission" date="2013-01" db="EMBL/GenBank/DDBJ databases">
        <title>The Genome Sequence of Clostridium clostridioforme 90A8.</title>
        <authorList>
            <consortium name="The Broad Institute Genome Sequencing Platform"/>
            <person name="Earl A."/>
            <person name="Ward D."/>
            <person name="Feldgarden M."/>
            <person name="Gevers D."/>
            <person name="Courvalin P."/>
            <person name="Lambert T."/>
            <person name="Walker B."/>
            <person name="Young S.K."/>
            <person name="Zeng Q."/>
            <person name="Gargeya S."/>
            <person name="Fitzgerald M."/>
            <person name="Haas B."/>
            <person name="Abouelleil A."/>
            <person name="Alvarado L."/>
            <person name="Arachchi H.M."/>
            <person name="Berlin A.M."/>
            <person name="Chapman S.B."/>
            <person name="Dewar J."/>
            <person name="Goldberg J."/>
            <person name="Griggs A."/>
            <person name="Gujja S."/>
            <person name="Hansen M."/>
            <person name="Howarth C."/>
            <person name="Imamovic A."/>
            <person name="Larimer J."/>
            <person name="McCowan C."/>
            <person name="Murphy C."/>
            <person name="Neiman D."/>
            <person name="Pearson M."/>
            <person name="Priest M."/>
            <person name="Roberts A."/>
            <person name="Saif S."/>
            <person name="Shea T."/>
            <person name="Sisk P."/>
            <person name="Sykes S."/>
            <person name="Wortman J."/>
            <person name="Nusbaum C."/>
            <person name="Birren B."/>
        </authorList>
    </citation>
    <scope>NUCLEOTIDE SEQUENCE [LARGE SCALE GENOMIC DNA]</scope>
    <source>
        <strain evidence="4 5">90A8</strain>
    </source>
</reference>
<keyword evidence="1 2" id="KW-0238">DNA-binding</keyword>
<dbReference type="InterPro" id="IPR039536">
    <property type="entry name" value="TetR_C_Proteobacteria"/>
</dbReference>
<protein>
    <submittedName>
        <fullName evidence="4">TetR family transcriptional regulator</fullName>
    </submittedName>
</protein>
<dbReference type="InterPro" id="IPR001647">
    <property type="entry name" value="HTH_TetR"/>
</dbReference>
<feature type="domain" description="HTH tetR-type" evidence="3">
    <location>
        <begin position="2"/>
        <end position="62"/>
    </location>
</feature>
<organism evidence="4 5">
    <name type="scientific">[Clostridium] clostridioforme 90A8</name>
    <dbReference type="NCBI Taxonomy" id="999408"/>
    <lineage>
        <taxon>Bacteria</taxon>
        <taxon>Bacillati</taxon>
        <taxon>Bacillota</taxon>
        <taxon>Clostridia</taxon>
        <taxon>Lachnospirales</taxon>
        <taxon>Lachnospiraceae</taxon>
        <taxon>Enterocloster</taxon>
    </lineage>
</organism>
<dbReference type="Gene3D" id="1.10.357.10">
    <property type="entry name" value="Tetracycline Repressor, domain 2"/>
    <property type="match status" value="1"/>
</dbReference>
<dbReference type="InterPro" id="IPR050109">
    <property type="entry name" value="HTH-type_TetR-like_transc_reg"/>
</dbReference>
<dbReference type="GO" id="GO:0000976">
    <property type="term" value="F:transcription cis-regulatory region binding"/>
    <property type="evidence" value="ECO:0007669"/>
    <property type="project" value="TreeGrafter"/>
</dbReference>
<dbReference type="PROSITE" id="PS50977">
    <property type="entry name" value="HTH_TETR_2"/>
    <property type="match status" value="1"/>
</dbReference>
<dbReference type="PRINTS" id="PR00455">
    <property type="entry name" value="HTHTETR"/>
</dbReference>
<dbReference type="PATRIC" id="fig|999408.3.peg.6289"/>
<dbReference type="InterPro" id="IPR009057">
    <property type="entry name" value="Homeodomain-like_sf"/>
</dbReference>
<evidence type="ECO:0000313" key="5">
    <source>
        <dbReference type="Proteomes" id="UP000013085"/>
    </source>
</evidence>
<evidence type="ECO:0000259" key="3">
    <source>
        <dbReference type="PROSITE" id="PS50977"/>
    </source>
</evidence>
<dbReference type="SUPFAM" id="SSF46689">
    <property type="entry name" value="Homeodomain-like"/>
    <property type="match status" value="1"/>
</dbReference>
<dbReference type="Proteomes" id="UP000013085">
    <property type="component" value="Unassembled WGS sequence"/>
</dbReference>